<dbReference type="PROSITE" id="PS50943">
    <property type="entry name" value="HTH_CROC1"/>
    <property type="match status" value="1"/>
</dbReference>
<dbReference type="SUPFAM" id="SSF47413">
    <property type="entry name" value="lambda repressor-like DNA-binding domains"/>
    <property type="match status" value="1"/>
</dbReference>
<comment type="caution">
    <text evidence="2">The sequence shown here is derived from an EMBL/GenBank/DDBJ whole genome shotgun (WGS) entry which is preliminary data.</text>
</comment>
<organism evidence="2 3">
    <name type="scientific">Clostridium beijerinckii</name>
    <name type="common">Clostridium MP</name>
    <dbReference type="NCBI Taxonomy" id="1520"/>
    <lineage>
        <taxon>Bacteria</taxon>
        <taxon>Bacillati</taxon>
        <taxon>Bacillota</taxon>
        <taxon>Clostridia</taxon>
        <taxon>Eubacteriales</taxon>
        <taxon>Clostridiaceae</taxon>
        <taxon>Clostridium</taxon>
    </lineage>
</organism>
<reference evidence="2" key="1">
    <citation type="submission" date="2020-06" db="EMBL/GenBank/DDBJ databases">
        <title>Genomic insights into acetone-butanol-ethanol (ABE) fermentation by sequencing solventogenic clostridia strains.</title>
        <authorList>
            <person name="Brown S."/>
        </authorList>
    </citation>
    <scope>NUCLEOTIDE SEQUENCE</scope>
    <source>
        <strain evidence="2">DJ123</strain>
    </source>
</reference>
<dbReference type="GO" id="GO:0003677">
    <property type="term" value="F:DNA binding"/>
    <property type="evidence" value="ECO:0007669"/>
    <property type="project" value="InterPro"/>
</dbReference>
<sequence>MVIISIKNFGELLVNLRIKNKITKKDLATFIGYTPKQLHRIEKNECIPSMDLVIQLSDFYKVDLLQYYKLLINDVSLDSFIQFSKLRNAIEKANYSLVNTLCIEYEKLPSFSTGENLRLIYYAKALCCLINKKYTESLKYCIEGLQHNNLEQFYINLSLDKIYSNTTYNLISCVGYNFYFLGETKKYETIMLTLYKNINKHFFSDSYIECMNSRFISRFYSTILNNLSDLNIQRQEYFIALDFVEKAIKYSTESGSGLGILDSFYFTKFQCHYYLEQFEEALMSLDYCLMLSMIFNKKDYAYRRVTSLKLIYPNIIEYIRLDELLKKYNLYHKS</sequence>
<dbReference type="CDD" id="cd00093">
    <property type="entry name" value="HTH_XRE"/>
    <property type="match status" value="1"/>
</dbReference>
<proteinExistence type="predicted"/>
<dbReference type="SUPFAM" id="SSF48452">
    <property type="entry name" value="TPR-like"/>
    <property type="match status" value="1"/>
</dbReference>
<dbReference type="InterPro" id="IPR001387">
    <property type="entry name" value="Cro/C1-type_HTH"/>
</dbReference>
<dbReference type="EMBL" id="JABTDW010000001">
    <property type="protein sequence ID" value="NSB17166.1"/>
    <property type="molecule type" value="Genomic_DNA"/>
</dbReference>
<evidence type="ECO:0000313" key="3">
    <source>
        <dbReference type="Proteomes" id="UP000822184"/>
    </source>
</evidence>
<dbReference type="AlphaFoldDB" id="A0AAE5H8B7"/>
<dbReference type="SMART" id="SM00530">
    <property type="entry name" value="HTH_XRE"/>
    <property type="match status" value="1"/>
</dbReference>
<feature type="domain" description="HTH cro/C1-type" evidence="1">
    <location>
        <begin position="13"/>
        <end position="67"/>
    </location>
</feature>
<protein>
    <submittedName>
        <fullName evidence="2">Transcriptional regulator with XRE-family HTH domain</fullName>
    </submittedName>
</protein>
<dbReference type="Pfam" id="PF01381">
    <property type="entry name" value="HTH_3"/>
    <property type="match status" value="1"/>
</dbReference>
<gene>
    <name evidence="2" type="ORF">BCD95_005425</name>
</gene>
<dbReference type="InterPro" id="IPR011990">
    <property type="entry name" value="TPR-like_helical_dom_sf"/>
</dbReference>
<dbReference type="Proteomes" id="UP000822184">
    <property type="component" value="Unassembled WGS sequence"/>
</dbReference>
<name>A0AAE5H8B7_CLOBE</name>
<evidence type="ECO:0000259" key="1">
    <source>
        <dbReference type="PROSITE" id="PS50943"/>
    </source>
</evidence>
<accession>A0AAE5H8B7</accession>
<dbReference type="RefSeq" id="WP_023976598.1">
    <property type="nucleotide sequence ID" value="NZ_JABTDW010000001.1"/>
</dbReference>
<dbReference type="Gene3D" id="1.25.40.10">
    <property type="entry name" value="Tetratricopeptide repeat domain"/>
    <property type="match status" value="1"/>
</dbReference>
<evidence type="ECO:0000313" key="2">
    <source>
        <dbReference type="EMBL" id="NSB17166.1"/>
    </source>
</evidence>
<dbReference type="InterPro" id="IPR010982">
    <property type="entry name" value="Lambda_DNA-bd_dom_sf"/>
</dbReference>